<evidence type="ECO:0000313" key="3">
    <source>
        <dbReference type="Proteomes" id="UP000772434"/>
    </source>
</evidence>
<evidence type="ECO:0000313" key="2">
    <source>
        <dbReference type="EMBL" id="KAF9066879.1"/>
    </source>
</evidence>
<dbReference type="AlphaFoldDB" id="A0A9P5PP85"/>
<dbReference type="Pfam" id="PF13302">
    <property type="entry name" value="Acetyltransf_3"/>
    <property type="match status" value="1"/>
</dbReference>
<reference evidence="2" key="1">
    <citation type="submission" date="2020-11" db="EMBL/GenBank/DDBJ databases">
        <authorList>
            <consortium name="DOE Joint Genome Institute"/>
            <person name="Ahrendt S."/>
            <person name="Riley R."/>
            <person name="Andreopoulos W."/>
            <person name="Labutti K."/>
            <person name="Pangilinan J."/>
            <person name="Ruiz-Duenas F.J."/>
            <person name="Barrasa J.M."/>
            <person name="Sanchez-Garcia M."/>
            <person name="Camarero S."/>
            <person name="Miyauchi S."/>
            <person name="Serrano A."/>
            <person name="Linde D."/>
            <person name="Babiker R."/>
            <person name="Drula E."/>
            <person name="Ayuso-Fernandez I."/>
            <person name="Pacheco R."/>
            <person name="Padilla G."/>
            <person name="Ferreira P."/>
            <person name="Barriuso J."/>
            <person name="Kellner H."/>
            <person name="Castanera R."/>
            <person name="Alfaro M."/>
            <person name="Ramirez L."/>
            <person name="Pisabarro A.G."/>
            <person name="Kuo A."/>
            <person name="Tritt A."/>
            <person name="Lipzen A."/>
            <person name="He G."/>
            <person name="Yan M."/>
            <person name="Ng V."/>
            <person name="Cullen D."/>
            <person name="Martin F."/>
            <person name="Rosso M.-N."/>
            <person name="Henrissat B."/>
            <person name="Hibbett D."/>
            <person name="Martinez A.T."/>
            <person name="Grigoriev I.V."/>
        </authorList>
    </citation>
    <scope>NUCLEOTIDE SEQUENCE</scope>
    <source>
        <strain evidence="2">AH 40177</strain>
    </source>
</reference>
<gene>
    <name evidence="2" type="ORF">BDP27DRAFT_1329914</name>
</gene>
<proteinExistence type="predicted"/>
<dbReference type="InterPro" id="IPR000182">
    <property type="entry name" value="GNAT_dom"/>
</dbReference>
<name>A0A9P5PP85_9AGAR</name>
<dbReference type="PANTHER" id="PTHR43441">
    <property type="entry name" value="RIBOSOMAL-PROTEIN-SERINE ACETYLTRANSFERASE"/>
    <property type="match status" value="1"/>
</dbReference>
<sequence>MSSFSSEKDTNFCFPIPDVLENEKVKLVPFIPSQHAKALVDGFDDNTWNYLSYGPFSSTEQFVEGFWDQGLRANPAATTFTIFDKVGPLTLDGQPVIAGMVSYINSSDKDACTEIGFVVILPQFQRTHVTSCMVGLLMHYALDLPEDGGLGVRRLQWVCNSNNAPSQKVAERMGFRFEGIFRWARVLPPSKAIGFKEGPMRKGDPWAGNGGRDSTYLSCCWDDWEGGAREKVDKVMTRTK</sequence>
<dbReference type="InterPro" id="IPR016181">
    <property type="entry name" value="Acyl_CoA_acyltransferase"/>
</dbReference>
<dbReference type="EMBL" id="JADNRY010000081">
    <property type="protein sequence ID" value="KAF9066879.1"/>
    <property type="molecule type" value="Genomic_DNA"/>
</dbReference>
<evidence type="ECO:0000259" key="1">
    <source>
        <dbReference type="PROSITE" id="PS51186"/>
    </source>
</evidence>
<dbReference type="InterPro" id="IPR051908">
    <property type="entry name" value="Ribosomal_N-acetyltransferase"/>
</dbReference>
<dbReference type="OrthoDB" id="41238at2759"/>
<dbReference type="SUPFAM" id="SSF55729">
    <property type="entry name" value="Acyl-CoA N-acyltransferases (Nat)"/>
    <property type="match status" value="1"/>
</dbReference>
<dbReference type="PANTHER" id="PTHR43441:SF5">
    <property type="entry name" value="FAMILY ACETYLTRANSFERASE, PUTATIVE-RELATED"/>
    <property type="match status" value="1"/>
</dbReference>
<dbReference type="GO" id="GO:1990189">
    <property type="term" value="F:protein N-terminal-serine acetyltransferase activity"/>
    <property type="evidence" value="ECO:0007669"/>
    <property type="project" value="TreeGrafter"/>
</dbReference>
<dbReference type="GO" id="GO:0008999">
    <property type="term" value="F:protein-N-terminal-alanine acetyltransferase activity"/>
    <property type="evidence" value="ECO:0007669"/>
    <property type="project" value="TreeGrafter"/>
</dbReference>
<comment type="caution">
    <text evidence="2">The sequence shown here is derived from an EMBL/GenBank/DDBJ whole genome shotgun (WGS) entry which is preliminary data.</text>
</comment>
<protein>
    <submittedName>
        <fullName evidence="2">Acyl-CoA N-acyltransferase</fullName>
    </submittedName>
</protein>
<feature type="domain" description="N-acetyltransferase" evidence="1">
    <location>
        <begin position="25"/>
        <end position="194"/>
    </location>
</feature>
<dbReference type="PROSITE" id="PS51186">
    <property type="entry name" value="GNAT"/>
    <property type="match status" value="1"/>
</dbReference>
<dbReference type="Gene3D" id="3.40.630.30">
    <property type="match status" value="1"/>
</dbReference>
<keyword evidence="3" id="KW-1185">Reference proteome</keyword>
<accession>A0A9P5PP85</accession>
<organism evidence="2 3">
    <name type="scientific">Rhodocollybia butyracea</name>
    <dbReference type="NCBI Taxonomy" id="206335"/>
    <lineage>
        <taxon>Eukaryota</taxon>
        <taxon>Fungi</taxon>
        <taxon>Dikarya</taxon>
        <taxon>Basidiomycota</taxon>
        <taxon>Agaricomycotina</taxon>
        <taxon>Agaricomycetes</taxon>
        <taxon>Agaricomycetidae</taxon>
        <taxon>Agaricales</taxon>
        <taxon>Marasmiineae</taxon>
        <taxon>Omphalotaceae</taxon>
        <taxon>Rhodocollybia</taxon>
    </lineage>
</organism>
<dbReference type="Proteomes" id="UP000772434">
    <property type="component" value="Unassembled WGS sequence"/>
</dbReference>